<dbReference type="SUPFAM" id="SSF48403">
    <property type="entry name" value="Ankyrin repeat"/>
    <property type="match status" value="1"/>
</dbReference>
<keyword evidence="2 3" id="KW-0040">ANK repeat</keyword>
<dbReference type="EMBL" id="MU858267">
    <property type="protein sequence ID" value="KAK4207907.1"/>
    <property type="molecule type" value="Genomic_DNA"/>
</dbReference>
<organism evidence="4 5">
    <name type="scientific">Rhypophila decipiens</name>
    <dbReference type="NCBI Taxonomy" id="261697"/>
    <lineage>
        <taxon>Eukaryota</taxon>
        <taxon>Fungi</taxon>
        <taxon>Dikarya</taxon>
        <taxon>Ascomycota</taxon>
        <taxon>Pezizomycotina</taxon>
        <taxon>Sordariomycetes</taxon>
        <taxon>Sordariomycetidae</taxon>
        <taxon>Sordariales</taxon>
        <taxon>Naviculisporaceae</taxon>
        <taxon>Rhypophila</taxon>
    </lineage>
</organism>
<evidence type="ECO:0000256" key="3">
    <source>
        <dbReference type="PROSITE-ProRule" id="PRU00023"/>
    </source>
</evidence>
<dbReference type="InterPro" id="IPR002110">
    <property type="entry name" value="Ankyrin_rpt"/>
</dbReference>
<dbReference type="PROSITE" id="PS50088">
    <property type="entry name" value="ANK_REPEAT"/>
    <property type="match status" value="2"/>
</dbReference>
<keyword evidence="1" id="KW-0677">Repeat</keyword>
<evidence type="ECO:0000313" key="5">
    <source>
        <dbReference type="Proteomes" id="UP001301769"/>
    </source>
</evidence>
<dbReference type="PROSITE" id="PS50297">
    <property type="entry name" value="ANK_REP_REGION"/>
    <property type="match status" value="1"/>
</dbReference>
<gene>
    <name evidence="4" type="ORF">QBC37DRAFT_297722</name>
</gene>
<dbReference type="SMART" id="SM00248">
    <property type="entry name" value="ANK"/>
    <property type="match status" value="6"/>
</dbReference>
<comment type="caution">
    <text evidence="4">The sequence shown here is derived from an EMBL/GenBank/DDBJ whole genome shotgun (WGS) entry which is preliminary data.</text>
</comment>
<dbReference type="InterPro" id="IPR036770">
    <property type="entry name" value="Ankyrin_rpt-contain_sf"/>
</dbReference>
<dbReference type="Gene3D" id="1.25.40.20">
    <property type="entry name" value="Ankyrin repeat-containing domain"/>
    <property type="match status" value="2"/>
</dbReference>
<feature type="repeat" description="ANK" evidence="3">
    <location>
        <begin position="34"/>
        <end position="66"/>
    </location>
</feature>
<reference evidence="4" key="2">
    <citation type="submission" date="2023-05" db="EMBL/GenBank/DDBJ databases">
        <authorList>
            <consortium name="Lawrence Berkeley National Laboratory"/>
            <person name="Steindorff A."/>
            <person name="Hensen N."/>
            <person name="Bonometti L."/>
            <person name="Westerberg I."/>
            <person name="Brannstrom I.O."/>
            <person name="Guillou S."/>
            <person name="Cros-Aarteil S."/>
            <person name="Calhoun S."/>
            <person name="Haridas S."/>
            <person name="Kuo A."/>
            <person name="Mondo S."/>
            <person name="Pangilinan J."/>
            <person name="Riley R."/>
            <person name="Labutti K."/>
            <person name="Andreopoulos B."/>
            <person name="Lipzen A."/>
            <person name="Chen C."/>
            <person name="Yanf M."/>
            <person name="Daum C."/>
            <person name="Ng V."/>
            <person name="Clum A."/>
            <person name="Ohm R."/>
            <person name="Martin F."/>
            <person name="Silar P."/>
            <person name="Natvig D."/>
            <person name="Lalanne C."/>
            <person name="Gautier V."/>
            <person name="Ament-Velasquez S.L."/>
            <person name="Kruys A."/>
            <person name="Hutchinson M.I."/>
            <person name="Powell A.J."/>
            <person name="Barry K."/>
            <person name="Miller A.N."/>
            <person name="Grigoriev I.V."/>
            <person name="Debuchy R."/>
            <person name="Gladieux P."/>
            <person name="Thoren M.H."/>
            <person name="Johannesson H."/>
        </authorList>
    </citation>
    <scope>NUCLEOTIDE SEQUENCE</scope>
    <source>
        <strain evidence="4">PSN293</strain>
    </source>
</reference>
<keyword evidence="5" id="KW-1185">Reference proteome</keyword>
<evidence type="ECO:0000313" key="4">
    <source>
        <dbReference type="EMBL" id="KAK4207907.1"/>
    </source>
</evidence>
<accession>A0AAN7B2U8</accession>
<dbReference type="Proteomes" id="UP001301769">
    <property type="component" value="Unassembled WGS sequence"/>
</dbReference>
<proteinExistence type="predicted"/>
<dbReference type="AlphaFoldDB" id="A0AAN7B2U8"/>
<sequence length="257" mass="28179">MDVFGRTPLSFAIHEGLDRVVAILLDTPHLDFKDGSVALCTAAMEGVLSVVEALLKRGLSTEKKTKYGETALHLAAQQGHLQVVKLLASHSPSHVLNAKDNNGWTVSHRAITSGNQELFLWLANHPQVDLGLRDKHGRRPVAFAAAYGTLAMLKDVLSRRPGDITHKDSFGNTLFHMAALGSSTQNLSYLLQLAEEGQLDRPGINSWGRTVLDLAPTQGMADYLRDLGFEHSPGYRAFQNNLALQIRRLEEAQAMIP</sequence>
<name>A0AAN7B2U8_9PEZI</name>
<dbReference type="PANTHER" id="PTHR24198">
    <property type="entry name" value="ANKYRIN REPEAT AND PROTEIN KINASE DOMAIN-CONTAINING PROTEIN"/>
    <property type="match status" value="1"/>
</dbReference>
<reference evidence="4" key="1">
    <citation type="journal article" date="2023" name="Mol. Phylogenet. Evol.">
        <title>Genome-scale phylogeny and comparative genomics of the fungal order Sordariales.</title>
        <authorList>
            <person name="Hensen N."/>
            <person name="Bonometti L."/>
            <person name="Westerberg I."/>
            <person name="Brannstrom I.O."/>
            <person name="Guillou S."/>
            <person name="Cros-Aarteil S."/>
            <person name="Calhoun S."/>
            <person name="Haridas S."/>
            <person name="Kuo A."/>
            <person name="Mondo S."/>
            <person name="Pangilinan J."/>
            <person name="Riley R."/>
            <person name="LaButti K."/>
            <person name="Andreopoulos B."/>
            <person name="Lipzen A."/>
            <person name="Chen C."/>
            <person name="Yan M."/>
            <person name="Daum C."/>
            <person name="Ng V."/>
            <person name="Clum A."/>
            <person name="Steindorff A."/>
            <person name="Ohm R.A."/>
            <person name="Martin F."/>
            <person name="Silar P."/>
            <person name="Natvig D.O."/>
            <person name="Lalanne C."/>
            <person name="Gautier V."/>
            <person name="Ament-Velasquez S.L."/>
            <person name="Kruys A."/>
            <person name="Hutchinson M.I."/>
            <person name="Powell A.J."/>
            <person name="Barry K."/>
            <person name="Miller A.N."/>
            <person name="Grigoriev I.V."/>
            <person name="Debuchy R."/>
            <person name="Gladieux P."/>
            <person name="Hiltunen Thoren M."/>
            <person name="Johannesson H."/>
        </authorList>
    </citation>
    <scope>NUCLEOTIDE SEQUENCE</scope>
    <source>
        <strain evidence="4">PSN293</strain>
    </source>
</reference>
<dbReference type="PANTHER" id="PTHR24198:SF165">
    <property type="entry name" value="ANKYRIN REPEAT-CONTAINING PROTEIN-RELATED"/>
    <property type="match status" value="1"/>
</dbReference>
<dbReference type="Pfam" id="PF12796">
    <property type="entry name" value="Ank_2"/>
    <property type="match status" value="1"/>
</dbReference>
<feature type="repeat" description="ANK" evidence="3">
    <location>
        <begin position="67"/>
        <end position="87"/>
    </location>
</feature>
<evidence type="ECO:0000256" key="2">
    <source>
        <dbReference type="ARBA" id="ARBA00023043"/>
    </source>
</evidence>
<evidence type="ECO:0000256" key="1">
    <source>
        <dbReference type="ARBA" id="ARBA00022737"/>
    </source>
</evidence>
<protein>
    <submittedName>
        <fullName evidence="4">Ankyrin repeat-containing domain protein</fullName>
    </submittedName>
</protein>